<accession>A0A2R8BAK6</accession>
<feature type="coiled-coil region" evidence="1">
    <location>
        <begin position="47"/>
        <end position="74"/>
    </location>
</feature>
<organism evidence="2 3">
    <name type="scientific">Ascidiaceihabitans donghaensis</name>
    <dbReference type="NCBI Taxonomy" id="1510460"/>
    <lineage>
        <taxon>Bacteria</taxon>
        <taxon>Pseudomonadati</taxon>
        <taxon>Pseudomonadota</taxon>
        <taxon>Alphaproteobacteria</taxon>
        <taxon>Rhodobacterales</taxon>
        <taxon>Paracoccaceae</taxon>
        <taxon>Ascidiaceihabitans</taxon>
    </lineage>
</organism>
<gene>
    <name evidence="2" type="ORF">ASD8599_00648</name>
</gene>
<sequence>MRAVFTYGGSVVLVGLVLWAALAVLPACGAQNRIAWTWSDWCPVNTSLAAENQLASLTDANRSLERAILQRERELAALQCVPDVPVQIAEPKQTEPEKPPLPEKIDRKDWNDRRIGLLEGCWELESRFVTNNRETGETSRYNVWEMCFDATGKGREEMLADNGATCEGPVQGRFDGNGKLIIEEPANLQCSDGEYIYRLRSACELNDNGTASCVVSQPEVGGSTTVEFRRSARDN</sequence>
<protein>
    <submittedName>
        <fullName evidence="2">Uncharacterized protein</fullName>
    </submittedName>
</protein>
<dbReference type="EMBL" id="OMOR01000001">
    <property type="protein sequence ID" value="SPH19908.1"/>
    <property type="molecule type" value="Genomic_DNA"/>
</dbReference>
<keyword evidence="3" id="KW-1185">Reference proteome</keyword>
<evidence type="ECO:0000256" key="1">
    <source>
        <dbReference type="SAM" id="Coils"/>
    </source>
</evidence>
<dbReference type="AlphaFoldDB" id="A0A2R8BAK6"/>
<name>A0A2R8BAK6_9RHOB</name>
<proteinExistence type="predicted"/>
<evidence type="ECO:0000313" key="2">
    <source>
        <dbReference type="EMBL" id="SPH19908.1"/>
    </source>
</evidence>
<reference evidence="2 3" key="1">
    <citation type="submission" date="2018-03" db="EMBL/GenBank/DDBJ databases">
        <authorList>
            <person name="Keele B.F."/>
        </authorList>
    </citation>
    <scope>NUCLEOTIDE SEQUENCE [LARGE SCALE GENOMIC DNA]</scope>
    <source>
        <strain evidence="2 3">CECT 8599</strain>
    </source>
</reference>
<dbReference type="Proteomes" id="UP000244880">
    <property type="component" value="Unassembled WGS sequence"/>
</dbReference>
<evidence type="ECO:0000313" key="3">
    <source>
        <dbReference type="Proteomes" id="UP000244880"/>
    </source>
</evidence>
<keyword evidence="1" id="KW-0175">Coiled coil</keyword>
<dbReference type="OrthoDB" id="7874126at2"/>
<dbReference type="RefSeq" id="WP_108827194.1">
    <property type="nucleotide sequence ID" value="NZ_OMOR01000001.1"/>
</dbReference>